<dbReference type="InterPro" id="IPR046700">
    <property type="entry name" value="DUF6570"/>
</dbReference>
<feature type="region of interest" description="Disordered" evidence="1">
    <location>
        <begin position="300"/>
        <end position="327"/>
    </location>
</feature>
<sequence length="963" mass="106932">MNRQPGGERKRKGRTPGGQALGKCSRVRVGQKTPRRRELQAEDLASVLQHLEEEFAAGERLADEQTWCMPVPRARQVRTVQRFYRAFHDAGTLPVLTCKRASPGMHLHGRLGCEHAYPDELKGLTPVEEKLISLNSCYGFVTRYSIPGGQRQSVRYPRHVKGHITVFPNDVQGLVTKVLPHPLVRVMDEIHVSWQGAEKPGPRDLSGLLSVRRRAVERALVWLKENNPLYGEVEIDVAEMESWGAPPHGVPSVVCERLERNEPSARERTRTAQVVPPTERAMDDEGAVEIEEILVMLSQGRDPAERSRDVRPTCDDEEDGARPEEGGEVINEVTSSGMFPLDGPPGVADAEKIRFARDAVGPDGARARAGPRTWVGTAAGGAARGGDGDKYEPYIQVRRGNEFADSADASFFAKTFPTLFPLAETTGWRGRAAEAERVAEGLTSTRNMNLQAWADVVLRRHGGRNRQASMLGVTRKNFAKVEGLLKSLTTQRLEAARVELEATGKTGDDGVKELRSLSVFGHRQPMSRESRLSMRKKILSLIVRYGVPAIWFTLNPNDITNPVKLRLAAYRARDPEAAEAFLRELGTAYKRVRLAIADPMSAAVFFHREIKLFFEHYVDVGDESVFGHVGAYYGAVETNERGALHLHGLLWLKGNARLGEALAGAGGEEQAAYRERIIRYVDSVFSEELDAEGHHAVQAERSITAHMSSWLDDVERLTDAFDEEANFCAGATQVHTHSATCVKYSLAGPVVGDLCRFKAPWRLVERTALTADGVLEIRRTHSMVNRWNKAMAVGLRHNHDISFIATQRKTMALIYYITNYATKVEVIADLLGYPAEFCSGAAWAYVNTNQLYWAVFRQWRHLRLASGVEATASDAPDETVVVEEAGPRISFIEAYRHRGGLLQGLCLYDYASLVRLKRNGGGAEGCAAWGEIPFNESWAPGRTGRKCSDGRVRGERTPRRVPQ</sequence>
<evidence type="ECO:0000256" key="1">
    <source>
        <dbReference type="SAM" id="MobiDB-lite"/>
    </source>
</evidence>
<protein>
    <submittedName>
        <fullName evidence="4">ATP-dependent DNA helicase PIF1</fullName>
    </submittedName>
</protein>
<gene>
    <name evidence="4" type="ORF">HRG_01363</name>
</gene>
<evidence type="ECO:0000259" key="3">
    <source>
        <dbReference type="Pfam" id="PF20209"/>
    </source>
</evidence>
<comment type="caution">
    <text evidence="4">The sequence shown here is derived from an EMBL/GenBank/DDBJ whole genome shotgun (WGS) entry which is preliminary data.</text>
</comment>
<proteinExistence type="predicted"/>
<evidence type="ECO:0000313" key="4">
    <source>
        <dbReference type="EMBL" id="KAH0968721.1"/>
    </source>
</evidence>
<evidence type="ECO:0000313" key="5">
    <source>
        <dbReference type="Proteomes" id="UP000824596"/>
    </source>
</evidence>
<feature type="region of interest" description="Disordered" evidence="1">
    <location>
        <begin position="942"/>
        <end position="963"/>
    </location>
</feature>
<organism evidence="4 5">
    <name type="scientific">Hirsutella rhossiliensis</name>
    <dbReference type="NCBI Taxonomy" id="111463"/>
    <lineage>
        <taxon>Eukaryota</taxon>
        <taxon>Fungi</taxon>
        <taxon>Dikarya</taxon>
        <taxon>Ascomycota</taxon>
        <taxon>Pezizomycotina</taxon>
        <taxon>Sordariomycetes</taxon>
        <taxon>Hypocreomycetidae</taxon>
        <taxon>Hypocreales</taxon>
        <taxon>Ophiocordycipitaceae</taxon>
        <taxon>Hirsutella</taxon>
    </lineage>
</organism>
<dbReference type="Pfam" id="PF20209">
    <property type="entry name" value="DUF6570"/>
    <property type="match status" value="1"/>
</dbReference>
<keyword evidence="4" id="KW-0378">Hydrolase</keyword>
<feature type="compositionally biased region" description="Basic and acidic residues" evidence="1">
    <location>
        <begin position="261"/>
        <end position="270"/>
    </location>
</feature>
<feature type="region of interest" description="Disordered" evidence="1">
    <location>
        <begin position="261"/>
        <end position="281"/>
    </location>
</feature>
<reference evidence="4" key="1">
    <citation type="submission" date="2021-09" db="EMBL/GenBank/DDBJ databases">
        <title>A high-quality genome of the endoparasitic fungus Hirsutella rhossiliensis with a comparison of Hirsutella genomes reveals transposable elements contributing to genome size variation.</title>
        <authorList>
            <person name="Lin R."/>
            <person name="Jiao Y."/>
            <person name="Sun X."/>
            <person name="Ling J."/>
            <person name="Xie B."/>
            <person name="Cheng X."/>
        </authorList>
    </citation>
    <scope>NUCLEOTIDE SEQUENCE</scope>
    <source>
        <strain evidence="4">HR02</strain>
    </source>
</reference>
<accession>A0A9P8SQ00</accession>
<keyword evidence="5" id="KW-1185">Reference proteome</keyword>
<feature type="domain" description="Helitron helicase-like" evidence="2">
    <location>
        <begin position="447"/>
        <end position="650"/>
    </location>
</feature>
<dbReference type="AlphaFoldDB" id="A0A9P8SQ00"/>
<feature type="domain" description="DUF6570" evidence="3">
    <location>
        <begin position="116"/>
        <end position="240"/>
    </location>
</feature>
<feature type="compositionally biased region" description="Basic and acidic residues" evidence="1">
    <location>
        <begin position="302"/>
        <end position="325"/>
    </location>
</feature>
<dbReference type="OrthoDB" id="432234at2759"/>
<dbReference type="EMBL" id="JAIZPD010000001">
    <property type="protein sequence ID" value="KAH0968721.1"/>
    <property type="molecule type" value="Genomic_DNA"/>
</dbReference>
<dbReference type="Pfam" id="PF14214">
    <property type="entry name" value="Helitron_like_N"/>
    <property type="match status" value="1"/>
</dbReference>
<feature type="compositionally biased region" description="Basic and acidic residues" evidence="1">
    <location>
        <begin position="946"/>
        <end position="963"/>
    </location>
</feature>
<keyword evidence="4" id="KW-0547">Nucleotide-binding</keyword>
<name>A0A9P8SQ00_9HYPO</name>
<keyword evidence="4" id="KW-0067">ATP-binding</keyword>
<dbReference type="Proteomes" id="UP000824596">
    <property type="component" value="Unassembled WGS sequence"/>
</dbReference>
<dbReference type="InterPro" id="IPR025476">
    <property type="entry name" value="Helitron_helicase-like"/>
</dbReference>
<dbReference type="GeneID" id="68350492"/>
<feature type="region of interest" description="Disordered" evidence="1">
    <location>
        <begin position="1"/>
        <end position="37"/>
    </location>
</feature>
<dbReference type="GO" id="GO:0004386">
    <property type="term" value="F:helicase activity"/>
    <property type="evidence" value="ECO:0007669"/>
    <property type="project" value="UniProtKB-KW"/>
</dbReference>
<dbReference type="RefSeq" id="XP_044726234.1">
    <property type="nucleotide sequence ID" value="XM_044859834.1"/>
</dbReference>
<evidence type="ECO:0000259" key="2">
    <source>
        <dbReference type="Pfam" id="PF14214"/>
    </source>
</evidence>
<keyword evidence="4" id="KW-0347">Helicase</keyword>